<dbReference type="InterPro" id="IPR011635">
    <property type="entry name" value="CARDB"/>
</dbReference>
<dbReference type="Proteomes" id="UP000183815">
    <property type="component" value="Unassembled WGS sequence"/>
</dbReference>
<organism evidence="2 3">
    <name type="scientific">Marine Group III euryarchaeote CG-Bathy1</name>
    <dbReference type="NCBI Taxonomy" id="1889001"/>
    <lineage>
        <taxon>Archaea</taxon>
        <taxon>Methanobacteriati</taxon>
        <taxon>Thermoplasmatota</taxon>
        <taxon>Thermoplasmata</taxon>
        <taxon>Candidatus Thermoprofundales</taxon>
    </lineage>
</organism>
<dbReference type="Pfam" id="PF07705">
    <property type="entry name" value="CARDB"/>
    <property type="match status" value="1"/>
</dbReference>
<protein>
    <recommendedName>
        <fullName evidence="1">CARDB domain-containing protein</fullName>
    </recommendedName>
</protein>
<dbReference type="Gene3D" id="2.60.40.10">
    <property type="entry name" value="Immunoglobulins"/>
    <property type="match status" value="1"/>
</dbReference>
<proteinExistence type="predicted"/>
<dbReference type="EMBL" id="MIYU01000016">
    <property type="protein sequence ID" value="OIR15649.1"/>
    <property type="molecule type" value="Genomic_DNA"/>
</dbReference>
<sequence>MESLQIFSTSTASTAFRLTLFSSLLFCLLLIPTAIAAQDDLSLVELSVDDHSKSVLLGDSVTFVFSLANFDEDFDQNVQMEILFVGGDGPDYQSEDYVDVPADFTTTTNLTIDCSNCTIGENISIVVQGHDKGGANSGNDTNTVSLLVTPVLDYDLDVQPSSTGQTGDSSVAQGDTLLWDITIINTGWEDDEFEISFSDIGFFQGLFGILDEGTTSDSLTLQIPGTGSNNQNYAIVTVVFIPADDELPISHDFSLDVEGLNGGSESLENIITITIPSPDLTVREVTFSHSSSIVGQSITVSARVANDGGSLDIFGATTSNVDVWFLMDGVTISVICIDLAPGDEKTVSFTFFSTIGVREVTARINDYDLGGYDCGNQNIVESNEGNNVATNSLTVVSSTETTPSFIASFYNLIFSITIVSFISTHLRFRNGESQ</sequence>
<gene>
    <name evidence="2" type="ORF">BEU04_01740</name>
</gene>
<feature type="domain" description="CARDB" evidence="1">
    <location>
        <begin position="277"/>
        <end position="390"/>
    </location>
</feature>
<dbReference type="InterPro" id="IPR013783">
    <property type="entry name" value="Ig-like_fold"/>
</dbReference>
<evidence type="ECO:0000313" key="2">
    <source>
        <dbReference type="EMBL" id="OIR15649.1"/>
    </source>
</evidence>
<evidence type="ECO:0000259" key="1">
    <source>
        <dbReference type="Pfam" id="PF07705"/>
    </source>
</evidence>
<dbReference type="AlphaFoldDB" id="A0A1J5T424"/>
<reference evidence="2 3" key="1">
    <citation type="submission" date="2016-08" db="EMBL/GenBank/DDBJ databases">
        <title>New Insights into Marine Group III Euryarchaeota, from dark to light.</title>
        <authorList>
            <person name="Haro-Moreno J.M."/>
            <person name="Rodriguez-Valera F."/>
            <person name="Lopez-Garcia P."/>
            <person name="Moreira D."/>
            <person name="Martin-Cuadrado A.B."/>
        </authorList>
    </citation>
    <scope>NUCLEOTIDE SEQUENCE [LARGE SCALE GENOMIC DNA]</scope>
    <source>
        <strain evidence="2">CG-Bathy1</strain>
    </source>
</reference>
<evidence type="ECO:0000313" key="3">
    <source>
        <dbReference type="Proteomes" id="UP000183815"/>
    </source>
</evidence>
<name>A0A1J5T424_9ARCH</name>
<accession>A0A1J5T424</accession>
<comment type="caution">
    <text evidence="2">The sequence shown here is derived from an EMBL/GenBank/DDBJ whole genome shotgun (WGS) entry which is preliminary data.</text>
</comment>